<feature type="domain" description="Glycosyltransferase subfamily 4-like N-terminal" evidence="5">
    <location>
        <begin position="14"/>
        <end position="177"/>
    </location>
</feature>
<dbReference type="PANTHER" id="PTHR45947:SF3">
    <property type="entry name" value="SULFOQUINOVOSYL TRANSFERASE SQD2"/>
    <property type="match status" value="1"/>
</dbReference>
<dbReference type="Pfam" id="PF13692">
    <property type="entry name" value="Glyco_trans_1_4"/>
    <property type="match status" value="1"/>
</dbReference>
<evidence type="ECO:0000256" key="4">
    <source>
        <dbReference type="SAM" id="MobiDB-lite"/>
    </source>
</evidence>
<gene>
    <name evidence="6" type="ORF">F8O05_10780</name>
</gene>
<dbReference type="InterPro" id="IPR028098">
    <property type="entry name" value="Glyco_trans_4-like_N"/>
</dbReference>
<organism evidence="6 7">
    <name type="scientific">Gulosibacter chungangensis</name>
    <dbReference type="NCBI Taxonomy" id="979746"/>
    <lineage>
        <taxon>Bacteria</taxon>
        <taxon>Bacillati</taxon>
        <taxon>Actinomycetota</taxon>
        <taxon>Actinomycetes</taxon>
        <taxon>Micrococcales</taxon>
        <taxon>Microbacteriaceae</taxon>
        <taxon>Gulosibacter</taxon>
    </lineage>
</organism>
<evidence type="ECO:0000313" key="6">
    <source>
        <dbReference type="EMBL" id="KAB1642296.1"/>
    </source>
</evidence>
<evidence type="ECO:0000256" key="2">
    <source>
        <dbReference type="ARBA" id="ARBA00022676"/>
    </source>
</evidence>
<feature type="region of interest" description="Disordered" evidence="4">
    <location>
        <begin position="395"/>
        <end position="415"/>
    </location>
</feature>
<evidence type="ECO:0000313" key="7">
    <source>
        <dbReference type="Proteomes" id="UP000433493"/>
    </source>
</evidence>
<dbReference type="SUPFAM" id="SSF53756">
    <property type="entry name" value="UDP-Glycosyltransferase/glycogen phosphorylase"/>
    <property type="match status" value="1"/>
</dbReference>
<dbReference type="OrthoDB" id="4562574at2"/>
<sequence>MRIALFTEVFLPKIDGVVTRVLRTLEQLEALGHEVLVFAPGDPPTNYAGARVIRVNSVPLKPWYPELKIGLPTPNIAKLVEEFAPHVVHLVNPVALAAYGALSAARRDLPMLASFHTDTPQYADALGLAPIRRGGTAYLREIHNLAEVNLCTSPQMVERAEEIGIKRVGLWPKAIDTVTYRPDKRSDAMRELLTDGHPDEKLMIYVGRMSKEKNLRVLLPQIRTLQSRGVRLAMVGSGPDRDDLEREFAGTNTVFTGYMSGDALASAFASADVFAFPSTTETLGLVALESMASQVPVVAARAGGIPFAVTEGRSGLLFDPDSDAEFTAALEKLLFDDELRLSMGAEARVEAEESSWRAATETLVHHYEEAIDRHWARAHSLSSYSLKMRLFGKPMPRPKDLPPRLTDGVRGNLEN</sequence>
<dbReference type="RefSeq" id="WP_158052751.1">
    <property type="nucleotide sequence ID" value="NZ_WBKB01000006.1"/>
</dbReference>
<dbReference type="AlphaFoldDB" id="A0A7J5BC33"/>
<dbReference type="PANTHER" id="PTHR45947">
    <property type="entry name" value="SULFOQUINOVOSYL TRANSFERASE SQD2"/>
    <property type="match status" value="1"/>
</dbReference>
<dbReference type="GO" id="GO:0016757">
    <property type="term" value="F:glycosyltransferase activity"/>
    <property type="evidence" value="ECO:0007669"/>
    <property type="project" value="UniProtKB-KW"/>
</dbReference>
<evidence type="ECO:0000256" key="1">
    <source>
        <dbReference type="ARBA" id="ARBA00021292"/>
    </source>
</evidence>
<evidence type="ECO:0000259" key="5">
    <source>
        <dbReference type="Pfam" id="PF13439"/>
    </source>
</evidence>
<dbReference type="EMBL" id="WBKB01000006">
    <property type="protein sequence ID" value="KAB1642296.1"/>
    <property type="molecule type" value="Genomic_DNA"/>
</dbReference>
<keyword evidence="3 6" id="KW-0808">Transferase</keyword>
<dbReference type="CDD" id="cd03814">
    <property type="entry name" value="GT4-like"/>
    <property type="match status" value="1"/>
</dbReference>
<dbReference type="Pfam" id="PF13439">
    <property type="entry name" value="Glyco_transf_4"/>
    <property type="match status" value="1"/>
</dbReference>
<keyword evidence="7" id="KW-1185">Reference proteome</keyword>
<reference evidence="6 7" key="1">
    <citation type="submission" date="2019-09" db="EMBL/GenBank/DDBJ databases">
        <title>Phylogeny of genus Pseudoclavibacter and closely related genus.</title>
        <authorList>
            <person name="Li Y."/>
        </authorList>
    </citation>
    <scope>NUCLEOTIDE SEQUENCE [LARGE SCALE GENOMIC DNA]</scope>
    <source>
        <strain evidence="6 7">KCTC 13959</strain>
    </source>
</reference>
<dbReference type="GO" id="GO:1901137">
    <property type="term" value="P:carbohydrate derivative biosynthetic process"/>
    <property type="evidence" value="ECO:0007669"/>
    <property type="project" value="UniProtKB-ARBA"/>
</dbReference>
<name>A0A7J5BC33_9MICO</name>
<proteinExistence type="predicted"/>
<accession>A0A7J5BC33</accession>
<evidence type="ECO:0000256" key="3">
    <source>
        <dbReference type="ARBA" id="ARBA00022679"/>
    </source>
</evidence>
<comment type="caution">
    <text evidence="6">The sequence shown here is derived from an EMBL/GenBank/DDBJ whole genome shotgun (WGS) entry which is preliminary data.</text>
</comment>
<dbReference type="Gene3D" id="3.40.50.2000">
    <property type="entry name" value="Glycogen Phosphorylase B"/>
    <property type="match status" value="2"/>
</dbReference>
<protein>
    <recommendedName>
        <fullName evidence="1">D-inositol 3-phosphate glycosyltransferase</fullName>
    </recommendedName>
</protein>
<keyword evidence="2" id="KW-0328">Glycosyltransferase</keyword>
<dbReference type="InterPro" id="IPR050194">
    <property type="entry name" value="Glycosyltransferase_grp1"/>
</dbReference>
<dbReference type="Proteomes" id="UP000433493">
    <property type="component" value="Unassembled WGS sequence"/>
</dbReference>